<keyword evidence="1" id="KW-1133">Transmembrane helix</keyword>
<accession>A0A4R3MAX0</accession>
<evidence type="ECO:0000313" key="3">
    <source>
        <dbReference type="Proteomes" id="UP000295525"/>
    </source>
</evidence>
<feature type="transmembrane region" description="Helical" evidence="1">
    <location>
        <begin position="7"/>
        <end position="30"/>
    </location>
</feature>
<dbReference type="Pfam" id="PF13994">
    <property type="entry name" value="PgaD"/>
    <property type="match status" value="1"/>
</dbReference>
<dbReference type="OrthoDB" id="1685258at2"/>
<dbReference type="InterPro" id="IPR023829">
    <property type="entry name" value="PGA_PgaD"/>
</dbReference>
<reference evidence="2 3" key="1">
    <citation type="submission" date="2019-03" db="EMBL/GenBank/DDBJ databases">
        <title>Genomic Encyclopedia of Type Strains, Phase IV (KMG-IV): sequencing the most valuable type-strain genomes for metagenomic binning, comparative biology and taxonomic classification.</title>
        <authorList>
            <person name="Goeker M."/>
        </authorList>
    </citation>
    <scope>NUCLEOTIDE SEQUENCE [LARGE SCALE GENOMIC DNA]</scope>
    <source>
        <strain evidence="2 3">DSM 24591</strain>
    </source>
</reference>
<dbReference type="GO" id="GO:0043709">
    <property type="term" value="P:cell adhesion involved in single-species biofilm formation"/>
    <property type="evidence" value="ECO:0007669"/>
    <property type="project" value="InterPro"/>
</dbReference>
<keyword evidence="1" id="KW-0812">Transmembrane</keyword>
<comment type="caution">
    <text evidence="2">The sequence shown here is derived from an EMBL/GenBank/DDBJ whole genome shotgun (WGS) entry which is preliminary data.</text>
</comment>
<dbReference type="RefSeq" id="WP_132579998.1">
    <property type="nucleotide sequence ID" value="NZ_SMAJ01000002.1"/>
</dbReference>
<feature type="transmembrane region" description="Helical" evidence="1">
    <location>
        <begin position="60"/>
        <end position="80"/>
    </location>
</feature>
<dbReference type="Proteomes" id="UP000295525">
    <property type="component" value="Unassembled WGS sequence"/>
</dbReference>
<sequence>MIINTRCSLFAMIIDALMTAVGWVGFYYLLSQGFPTLSASPLDVVQAPLPTPWLPTLLTLSIYLTVAAFNALLLMLWVRYHKLFFIKLRRHGTPSNLNDNAVASSFMLSCNLLHKLQDSRVSVIHHNARGDIARLELDELLQPPSNCEIFELTRAA</sequence>
<organism evidence="2 3">
    <name type="scientific">Paralcaligenes ureilyticus</name>
    <dbReference type="NCBI Taxonomy" id="627131"/>
    <lineage>
        <taxon>Bacteria</taxon>
        <taxon>Pseudomonadati</taxon>
        <taxon>Pseudomonadota</taxon>
        <taxon>Betaproteobacteria</taxon>
        <taxon>Burkholderiales</taxon>
        <taxon>Alcaligenaceae</taxon>
        <taxon>Paralcaligenes</taxon>
    </lineage>
</organism>
<gene>
    <name evidence="2" type="ORF">EDC26_102386</name>
</gene>
<dbReference type="NCBIfam" id="TIGR03940">
    <property type="entry name" value="PGA_PgaD"/>
    <property type="match status" value="1"/>
</dbReference>
<keyword evidence="1" id="KW-0472">Membrane</keyword>
<dbReference type="EMBL" id="SMAJ01000002">
    <property type="protein sequence ID" value="TCT10426.1"/>
    <property type="molecule type" value="Genomic_DNA"/>
</dbReference>
<name>A0A4R3MAX0_9BURK</name>
<keyword evidence="3" id="KW-1185">Reference proteome</keyword>
<evidence type="ECO:0000313" key="2">
    <source>
        <dbReference type="EMBL" id="TCT10426.1"/>
    </source>
</evidence>
<dbReference type="AlphaFoldDB" id="A0A4R3MAX0"/>
<protein>
    <submittedName>
        <fullName evidence="2">Biofilm PGA synthesis protein PgaD</fullName>
    </submittedName>
</protein>
<evidence type="ECO:0000256" key="1">
    <source>
        <dbReference type="SAM" id="Phobius"/>
    </source>
</evidence>
<proteinExistence type="predicted"/>